<dbReference type="InterPro" id="IPR027417">
    <property type="entry name" value="P-loop_NTPase"/>
</dbReference>
<keyword evidence="7" id="KW-1185">Reference proteome</keyword>
<organism evidence="6 7">
    <name type="scientific">Pyrus ussuriensis x Pyrus communis</name>
    <dbReference type="NCBI Taxonomy" id="2448454"/>
    <lineage>
        <taxon>Eukaryota</taxon>
        <taxon>Viridiplantae</taxon>
        <taxon>Streptophyta</taxon>
        <taxon>Embryophyta</taxon>
        <taxon>Tracheophyta</taxon>
        <taxon>Spermatophyta</taxon>
        <taxon>Magnoliopsida</taxon>
        <taxon>eudicotyledons</taxon>
        <taxon>Gunneridae</taxon>
        <taxon>Pentapetalae</taxon>
        <taxon>rosids</taxon>
        <taxon>fabids</taxon>
        <taxon>Rosales</taxon>
        <taxon>Rosaceae</taxon>
        <taxon>Amygdaloideae</taxon>
        <taxon>Maleae</taxon>
        <taxon>Pyrus</taxon>
    </lineage>
</organism>
<dbReference type="Gene3D" id="3.80.10.10">
    <property type="entry name" value="Ribonuclease Inhibitor"/>
    <property type="match status" value="2"/>
</dbReference>
<keyword evidence="2" id="KW-0677">Repeat</keyword>
<evidence type="ECO:0000256" key="3">
    <source>
        <dbReference type="ARBA" id="ARBA00023027"/>
    </source>
</evidence>
<dbReference type="GO" id="GO:0006952">
    <property type="term" value="P:defense response"/>
    <property type="evidence" value="ECO:0007669"/>
    <property type="project" value="InterPro"/>
</dbReference>
<dbReference type="SUPFAM" id="SSF52540">
    <property type="entry name" value="P-loop containing nucleoside triphosphate hydrolases"/>
    <property type="match status" value="1"/>
</dbReference>
<dbReference type="InterPro" id="IPR058192">
    <property type="entry name" value="WHD_ROQ1-like"/>
</dbReference>
<keyword evidence="1" id="KW-0433">Leucine-rich repeat</keyword>
<dbReference type="PANTHER" id="PTHR11017">
    <property type="entry name" value="LEUCINE-RICH REPEAT-CONTAINING PROTEIN"/>
    <property type="match status" value="1"/>
</dbReference>
<dbReference type="PROSITE" id="PS50104">
    <property type="entry name" value="TIR"/>
    <property type="match status" value="1"/>
</dbReference>
<dbReference type="SMART" id="SM00255">
    <property type="entry name" value="TIR"/>
    <property type="match status" value="1"/>
</dbReference>
<dbReference type="Gene3D" id="3.40.50.300">
    <property type="entry name" value="P-loop containing nucleotide triphosphate hydrolases"/>
    <property type="match status" value="1"/>
</dbReference>
<dbReference type="InterPro" id="IPR032675">
    <property type="entry name" value="LRR_dom_sf"/>
</dbReference>
<feature type="domain" description="TIR" evidence="5">
    <location>
        <begin position="20"/>
        <end position="188"/>
    </location>
</feature>
<dbReference type="AlphaFoldDB" id="A0A5N5F9R3"/>
<dbReference type="InterPro" id="IPR000157">
    <property type="entry name" value="TIR_dom"/>
</dbReference>
<evidence type="ECO:0000256" key="1">
    <source>
        <dbReference type="ARBA" id="ARBA00022614"/>
    </source>
</evidence>
<comment type="caution">
    <text evidence="6">The sequence shown here is derived from an EMBL/GenBank/DDBJ whole genome shotgun (WGS) entry which is preliminary data.</text>
</comment>
<dbReference type="InterPro" id="IPR044974">
    <property type="entry name" value="Disease_R_plants"/>
</dbReference>
<protein>
    <submittedName>
        <fullName evidence="6">Protein suppressor of npr1-1</fullName>
    </submittedName>
</protein>
<evidence type="ECO:0000256" key="4">
    <source>
        <dbReference type="SAM" id="Phobius"/>
    </source>
</evidence>
<dbReference type="SUPFAM" id="SSF52058">
    <property type="entry name" value="L domain-like"/>
    <property type="match status" value="1"/>
</dbReference>
<reference evidence="6 7" key="3">
    <citation type="submission" date="2019-11" db="EMBL/GenBank/DDBJ databases">
        <title>A de novo genome assembly of a pear dwarfing rootstock.</title>
        <authorList>
            <person name="Wang F."/>
            <person name="Wang J."/>
            <person name="Li S."/>
            <person name="Zhang Y."/>
            <person name="Fang M."/>
            <person name="Ma L."/>
            <person name="Zhao Y."/>
            <person name="Jiang S."/>
        </authorList>
    </citation>
    <scope>NUCLEOTIDE SEQUENCE [LARGE SCALE GENOMIC DNA]</scope>
    <source>
        <strain evidence="6">S2</strain>
        <tissue evidence="6">Leaf</tissue>
    </source>
</reference>
<name>A0A5N5F9R3_9ROSA</name>
<dbReference type="Proteomes" id="UP000327157">
    <property type="component" value="Chromosome 7"/>
</dbReference>
<dbReference type="InterPro" id="IPR035897">
    <property type="entry name" value="Toll_tir_struct_dom_sf"/>
</dbReference>
<dbReference type="EMBL" id="SMOL01000781">
    <property type="protein sequence ID" value="KAB2595304.1"/>
    <property type="molecule type" value="Genomic_DNA"/>
</dbReference>
<dbReference type="InterPro" id="IPR002182">
    <property type="entry name" value="NB-ARC"/>
</dbReference>
<dbReference type="Pfam" id="PF23282">
    <property type="entry name" value="WHD_ROQ1"/>
    <property type="match status" value="1"/>
</dbReference>
<evidence type="ECO:0000256" key="2">
    <source>
        <dbReference type="ARBA" id="ARBA00022737"/>
    </source>
</evidence>
<dbReference type="Pfam" id="PF00931">
    <property type="entry name" value="NB-ARC"/>
    <property type="match status" value="1"/>
</dbReference>
<dbReference type="Pfam" id="PF01582">
    <property type="entry name" value="TIR"/>
    <property type="match status" value="1"/>
</dbReference>
<reference evidence="7" key="2">
    <citation type="submission" date="2019-10" db="EMBL/GenBank/DDBJ databases">
        <title>A de novo genome assembly of a pear dwarfing rootstock.</title>
        <authorList>
            <person name="Wang F."/>
            <person name="Wang J."/>
            <person name="Li S."/>
            <person name="Zhang Y."/>
            <person name="Fang M."/>
            <person name="Ma L."/>
            <person name="Zhao Y."/>
            <person name="Jiang S."/>
        </authorList>
    </citation>
    <scope>NUCLEOTIDE SEQUENCE [LARGE SCALE GENOMIC DNA]</scope>
</reference>
<dbReference type="PRINTS" id="PR00364">
    <property type="entry name" value="DISEASERSIST"/>
</dbReference>
<dbReference type="Gene3D" id="3.40.50.10140">
    <property type="entry name" value="Toll/interleukin-1 receptor homology (TIR) domain"/>
    <property type="match status" value="1"/>
</dbReference>
<keyword evidence="4" id="KW-1133">Transmembrane helix</keyword>
<gene>
    <name evidence="6" type="ORF">D8674_030754</name>
</gene>
<sequence>MALVTTSQGTSSDSKKFRGYRYDVFLSFRGEDTRKTFTDHLYTALNNAGFLTFRDDDELERGEYIRPGLQKAIQLSRASVVVFSEDYASSRWCLDELVMILERKRPPSDHVVLPVFYHVDPSHVRKQTESIGRAFARHQKSQSPEKVKGWRKALAEVADLAGMVLQNQADGYESKFIKKIVKVIGDKLSRTLLSVEPKLIGIQFQVERINLWLQDGSSDVGILLVYGMSGVGKTTIAKHVYNSNFRSFEGSSFIENIKERADRPNGLVQIQMQLLSDILIGRKVEIQTISEGIIKIESAISSRKVLLVLDDVDHIDQLDAVLKMKDWFYPGSKILITTRRERLLRAHQVTKVYKVETLNYNESLELFSWHAFGQDRPIENYMEHSKMVVQHSGGLPLALKVLGSSLSGESIDVWESALEKLKVIPNGEIMNKLRISYDSLQDDHDQKLFLHIACFLIGRDKNYTVRILDGCDFCTIVGIQNLIDRCLVTIDGYNNVQMHDMIRNMGREIVRHESEESAKRSRLWRHKDSFEVLREKNGTQTIQGLALDMRMHLANGPINTNETVLETNAFERMRNLQLLHLSHVRLDGCYANFPTRLRWLCWLEFPLDSMPVDLPLECLIVLEMQHSSLRQVWKGTKFLPSLKILDVSHSHSLTEIMDFSLCPSLEELILVDCTSLIDVHESIGNLERLVYLNTKDCKNLRMLPKNMCMLKSLEKLILSGCSNLEEFPVEMMKKMVSLKVLEIDGIPISELWPERSSTILSSFPCSLVELSLKGCNLSDDAFCRDLSSLSSLRKLKLGKNPICSLPGFVKGLRRLDELSFKGCKRLESLVGLPKVHQRMSIAGCISLRKITPLSPEPCSATCKVDGNWNLVEWQYDYKLEPIDRVDVEMIKLLGLCNLESMPAIRMKSILFSYPIVSPVQGLYENGIFSTFFYGNEVPGRFSYKSTKSSISFSVPLLPSSHRIQGLNIFATYANEENSNNDEEWKAFSNIIKVSNKSKGLKWIYCPLFYGIPGDGEDMIWLSHWKMENETILQCGDQVVVSVMTGPNKLFRIKEFGVELMQEHQNNMMISTQHNTKSDPNYPFVIGGDLSMWEHIPRIYCIGLDGKIVEERWFNRLIMDTDEEDTDREGQEDEPDYTIARTRAASNNCSLKGWKVLITAVGLFFTLALVVWSSISQKKKRQ</sequence>
<dbReference type="SUPFAM" id="SSF52200">
    <property type="entry name" value="Toll/Interleukin receptor TIR domain"/>
    <property type="match status" value="1"/>
</dbReference>
<reference evidence="6 7" key="1">
    <citation type="submission" date="2019-09" db="EMBL/GenBank/DDBJ databases">
        <authorList>
            <person name="Ou C."/>
        </authorList>
    </citation>
    <scope>NUCLEOTIDE SEQUENCE [LARGE SCALE GENOMIC DNA]</scope>
    <source>
        <strain evidence="6">S2</strain>
        <tissue evidence="6">Leaf</tissue>
    </source>
</reference>
<keyword evidence="4" id="KW-0812">Transmembrane</keyword>
<proteinExistence type="predicted"/>
<dbReference type="InterPro" id="IPR042197">
    <property type="entry name" value="Apaf_helical"/>
</dbReference>
<evidence type="ECO:0000313" key="7">
    <source>
        <dbReference type="Proteomes" id="UP000327157"/>
    </source>
</evidence>
<accession>A0A5N5F9R3</accession>
<dbReference type="Gene3D" id="1.10.8.430">
    <property type="entry name" value="Helical domain of apoptotic protease-activating factors"/>
    <property type="match status" value="1"/>
</dbReference>
<dbReference type="GO" id="GO:0043531">
    <property type="term" value="F:ADP binding"/>
    <property type="evidence" value="ECO:0007669"/>
    <property type="project" value="InterPro"/>
</dbReference>
<evidence type="ECO:0000313" key="6">
    <source>
        <dbReference type="EMBL" id="KAB2595304.1"/>
    </source>
</evidence>
<dbReference type="OrthoDB" id="1733683at2759"/>
<evidence type="ECO:0000259" key="5">
    <source>
        <dbReference type="PROSITE" id="PS50104"/>
    </source>
</evidence>
<feature type="transmembrane region" description="Helical" evidence="4">
    <location>
        <begin position="1152"/>
        <end position="1171"/>
    </location>
</feature>
<keyword evidence="4" id="KW-0472">Membrane</keyword>
<keyword evidence="3" id="KW-0520">NAD</keyword>
<dbReference type="PANTHER" id="PTHR11017:SF267">
    <property type="entry name" value="TMV RESISTANCE PROTEIN N-LIKE"/>
    <property type="match status" value="1"/>
</dbReference>
<dbReference type="GO" id="GO:0007165">
    <property type="term" value="P:signal transduction"/>
    <property type="evidence" value="ECO:0007669"/>
    <property type="project" value="InterPro"/>
</dbReference>
<dbReference type="FunFam" id="3.40.50.10140:FF:000007">
    <property type="entry name" value="Disease resistance protein (TIR-NBS-LRR class)"/>
    <property type="match status" value="1"/>
</dbReference>